<dbReference type="Proteomes" id="UP000306102">
    <property type="component" value="Unassembled WGS sequence"/>
</dbReference>
<evidence type="ECO:0000259" key="1">
    <source>
        <dbReference type="Pfam" id="PF03017"/>
    </source>
</evidence>
<evidence type="ECO:0000313" key="2">
    <source>
        <dbReference type="EMBL" id="THG00162.1"/>
    </source>
</evidence>
<sequence length="189" mass="20571">MDAMEVENLELTSKVSHVEHASNNLTNTSNQVTTASSPLDMAARHQVWSLSSIQDASLAQVGDIVVLKNIIRPTKTVAIRVLKSTDPSKEIEGEELGPNYWEVHVQVLVKPNESLIRSYGLIKTIGQAIGAHVACPAPFVGGRWGHGPPMDLENSLLFTFKEMALQLRPLLSEKQLLVSIAEGVKLTGL</sequence>
<keyword evidence="3" id="KW-1185">Reference proteome</keyword>
<name>A0A4S4DC48_CAMSN</name>
<gene>
    <name evidence="2" type="ORF">TEA_003355</name>
</gene>
<reference evidence="2 3" key="1">
    <citation type="journal article" date="2018" name="Proc. Natl. Acad. Sci. U.S.A.">
        <title>Draft genome sequence of Camellia sinensis var. sinensis provides insights into the evolution of the tea genome and tea quality.</title>
        <authorList>
            <person name="Wei C."/>
            <person name="Yang H."/>
            <person name="Wang S."/>
            <person name="Zhao J."/>
            <person name="Liu C."/>
            <person name="Gao L."/>
            <person name="Xia E."/>
            <person name="Lu Y."/>
            <person name="Tai Y."/>
            <person name="She G."/>
            <person name="Sun J."/>
            <person name="Cao H."/>
            <person name="Tong W."/>
            <person name="Gao Q."/>
            <person name="Li Y."/>
            <person name="Deng W."/>
            <person name="Jiang X."/>
            <person name="Wang W."/>
            <person name="Chen Q."/>
            <person name="Zhang S."/>
            <person name="Li H."/>
            <person name="Wu J."/>
            <person name="Wang P."/>
            <person name="Li P."/>
            <person name="Shi C."/>
            <person name="Zheng F."/>
            <person name="Jian J."/>
            <person name="Huang B."/>
            <person name="Shan D."/>
            <person name="Shi M."/>
            <person name="Fang C."/>
            <person name="Yue Y."/>
            <person name="Li F."/>
            <person name="Li D."/>
            <person name="Wei S."/>
            <person name="Han B."/>
            <person name="Jiang C."/>
            <person name="Yin Y."/>
            <person name="Xia T."/>
            <person name="Zhang Z."/>
            <person name="Bennetzen J.L."/>
            <person name="Zhao S."/>
            <person name="Wan X."/>
        </authorList>
    </citation>
    <scope>NUCLEOTIDE SEQUENCE [LARGE SCALE GENOMIC DNA]</scope>
    <source>
        <strain evidence="3">cv. Shuchazao</strain>
        <tissue evidence="2">Leaf</tissue>
    </source>
</reference>
<dbReference type="InterPro" id="IPR004264">
    <property type="entry name" value="Transposase_23"/>
</dbReference>
<accession>A0A4S4DC48</accession>
<evidence type="ECO:0000313" key="3">
    <source>
        <dbReference type="Proteomes" id="UP000306102"/>
    </source>
</evidence>
<dbReference type="EMBL" id="SDRB02011788">
    <property type="protein sequence ID" value="THG00162.1"/>
    <property type="molecule type" value="Genomic_DNA"/>
</dbReference>
<proteinExistence type="predicted"/>
<dbReference type="Pfam" id="PF03017">
    <property type="entry name" value="Transposase_23"/>
    <property type="match status" value="1"/>
</dbReference>
<dbReference type="STRING" id="542762.A0A4S4DC48"/>
<organism evidence="2 3">
    <name type="scientific">Camellia sinensis var. sinensis</name>
    <name type="common">China tea</name>
    <dbReference type="NCBI Taxonomy" id="542762"/>
    <lineage>
        <taxon>Eukaryota</taxon>
        <taxon>Viridiplantae</taxon>
        <taxon>Streptophyta</taxon>
        <taxon>Embryophyta</taxon>
        <taxon>Tracheophyta</taxon>
        <taxon>Spermatophyta</taxon>
        <taxon>Magnoliopsida</taxon>
        <taxon>eudicotyledons</taxon>
        <taxon>Gunneridae</taxon>
        <taxon>Pentapetalae</taxon>
        <taxon>asterids</taxon>
        <taxon>Ericales</taxon>
        <taxon>Theaceae</taxon>
        <taxon>Camellia</taxon>
    </lineage>
</organism>
<protein>
    <recommendedName>
        <fullName evidence="1">Transposase Tnp1/En/Spm-like domain-containing protein</fullName>
    </recommendedName>
</protein>
<comment type="caution">
    <text evidence="2">The sequence shown here is derived from an EMBL/GenBank/DDBJ whole genome shotgun (WGS) entry which is preliminary data.</text>
</comment>
<feature type="domain" description="Transposase Tnp1/En/Spm-like" evidence="1">
    <location>
        <begin position="65"/>
        <end position="129"/>
    </location>
</feature>
<dbReference type="AlphaFoldDB" id="A0A4S4DC48"/>